<dbReference type="Proteomes" id="UP000610746">
    <property type="component" value="Unassembled WGS sequence"/>
</dbReference>
<evidence type="ECO:0000256" key="1">
    <source>
        <dbReference type="SAM" id="Phobius"/>
    </source>
</evidence>
<keyword evidence="1" id="KW-0472">Membrane</keyword>
<dbReference type="InterPro" id="IPR025403">
    <property type="entry name" value="TgpA-like_C"/>
</dbReference>
<keyword evidence="4" id="KW-1185">Reference proteome</keyword>
<gene>
    <name evidence="3" type="ORF">HNQ03_002573</name>
</gene>
<name>A0A8J8K9U9_9FLAO</name>
<proteinExistence type="predicted"/>
<reference evidence="3" key="1">
    <citation type="submission" date="2020-05" db="EMBL/GenBank/DDBJ databases">
        <title>Genomic Encyclopedia of Type Strains, Phase IV (KMG-V): Genome sequencing to study the core and pangenomes of soil and plant-associated prokaryotes.</title>
        <authorList>
            <person name="Whitman W."/>
        </authorList>
    </citation>
    <scope>NUCLEOTIDE SEQUENCE</scope>
    <source>
        <strain evidence="3">16F</strain>
    </source>
</reference>
<organism evidence="3 4">
    <name type="scientific">Frigoriflavimonas asaccharolytica</name>
    <dbReference type="NCBI Taxonomy" id="2735899"/>
    <lineage>
        <taxon>Bacteria</taxon>
        <taxon>Pseudomonadati</taxon>
        <taxon>Bacteroidota</taxon>
        <taxon>Flavobacteriia</taxon>
        <taxon>Flavobacteriales</taxon>
        <taxon>Weeksellaceae</taxon>
        <taxon>Frigoriflavimonas</taxon>
    </lineage>
</organism>
<feature type="domain" description="Protein-glutamine gamma-glutamyltransferase-like C-terminal" evidence="2">
    <location>
        <begin position="196"/>
        <end position="254"/>
    </location>
</feature>
<accession>A0A8J8K9U9</accession>
<evidence type="ECO:0000259" key="2">
    <source>
        <dbReference type="Pfam" id="PF13559"/>
    </source>
</evidence>
<dbReference type="Pfam" id="PF13559">
    <property type="entry name" value="DUF4129"/>
    <property type="match status" value="1"/>
</dbReference>
<dbReference type="EMBL" id="JABSNO010000022">
    <property type="protein sequence ID" value="NRS93482.1"/>
    <property type="molecule type" value="Genomic_DNA"/>
</dbReference>
<sequence>MVLMQSRIFLLFLVFISSFLFSQDEEQISPGILDSISVVEDMNTIKIDSLLRTNYTTENTLYPKKLADNFTKKYQSKEFDYSTIKPQESLWTRIKRKFEKIWESIFGNAPNAVGGVELFLKILAILIVAAALFFIIRYLLGKDGNFFFSRKDKVININSSVLHENIHEINFPNSIAEFENKREFRSAIRYQFLFILKKMTDQKLIHWNPEKTNTDYIAEIASENNRDSYQKLSYIFENVWYGEQKIDEDLYQKFKEDFLNSSLSKNKIL</sequence>
<keyword evidence="1" id="KW-0812">Transmembrane</keyword>
<evidence type="ECO:0000313" key="4">
    <source>
        <dbReference type="Proteomes" id="UP000610746"/>
    </source>
</evidence>
<feature type="transmembrane region" description="Helical" evidence="1">
    <location>
        <begin position="118"/>
        <end position="140"/>
    </location>
</feature>
<evidence type="ECO:0000313" key="3">
    <source>
        <dbReference type="EMBL" id="NRS93482.1"/>
    </source>
</evidence>
<comment type="caution">
    <text evidence="3">The sequence shown here is derived from an EMBL/GenBank/DDBJ whole genome shotgun (WGS) entry which is preliminary data.</text>
</comment>
<protein>
    <recommendedName>
        <fullName evidence="2">Protein-glutamine gamma-glutamyltransferase-like C-terminal domain-containing protein</fullName>
    </recommendedName>
</protein>
<dbReference type="AlphaFoldDB" id="A0A8J8K9U9"/>
<keyword evidence="1" id="KW-1133">Transmembrane helix</keyword>